<dbReference type="AlphaFoldDB" id="A0AAN8KI07"/>
<proteinExistence type="predicted"/>
<dbReference type="Proteomes" id="UP001347796">
    <property type="component" value="Unassembled WGS sequence"/>
</dbReference>
<reference evidence="2 3" key="1">
    <citation type="submission" date="2024-01" db="EMBL/GenBank/DDBJ databases">
        <title>The genome of the rayed Mediterranean limpet Patella caerulea (Linnaeus, 1758).</title>
        <authorList>
            <person name="Anh-Thu Weber A."/>
            <person name="Halstead-Nussloch G."/>
        </authorList>
    </citation>
    <scope>NUCLEOTIDE SEQUENCE [LARGE SCALE GENOMIC DNA]</scope>
    <source>
        <strain evidence="2">AATW-2023a</strain>
        <tissue evidence="2">Whole specimen</tissue>
    </source>
</reference>
<gene>
    <name evidence="2" type="ORF">SNE40_001621</name>
</gene>
<dbReference type="EMBL" id="JAZGQO010000001">
    <property type="protein sequence ID" value="KAK6196386.1"/>
    <property type="molecule type" value="Genomic_DNA"/>
</dbReference>
<dbReference type="PANTHER" id="PTHR34239:SF2">
    <property type="entry name" value="TRANSPOSABLE ELEMENT P TRANSPOSASE_THAP9 CONSERVED DOMAIN-CONTAINING PROTEIN"/>
    <property type="match status" value="1"/>
</dbReference>
<keyword evidence="3" id="KW-1185">Reference proteome</keyword>
<evidence type="ECO:0000313" key="3">
    <source>
        <dbReference type="Proteomes" id="UP001347796"/>
    </source>
</evidence>
<name>A0AAN8KI07_PATCE</name>
<comment type="caution">
    <text evidence="2">The sequence shown here is derived from an EMBL/GenBank/DDBJ whole genome shotgun (WGS) entry which is preliminary data.</text>
</comment>
<evidence type="ECO:0000256" key="1">
    <source>
        <dbReference type="SAM" id="MobiDB-lite"/>
    </source>
</evidence>
<sequence>MADAIFRSAGPDQSTPKGGGSKKDDPIKKGTASGPSTSKTKNGKAGKATHSQTEEITSEPLCSNPKGDNSTGSSSCQATNKDDISATLLKEFRNLSSSVNNIKKDVWSSITRIENKRQDVEGNRCSTYEYESDSSDYIEPTQVKVRKSDVDIATSLAENFFNSDEDDNSKINSPDRKTDDFDVLTNLKSSLAVKDEVGDKIDDTLASIVTNSFIFKNKSDTDSVAEKIKKYRKPANCPALKTPEINKIMWDIVSPEVRSSDCKLQRVQTAIIKSAICITECLHTVIKQKSSLSTSVASCITQKLGVAIALSSHASREIILRRKSQ</sequence>
<organism evidence="2 3">
    <name type="scientific">Patella caerulea</name>
    <name type="common">Rayed Mediterranean limpet</name>
    <dbReference type="NCBI Taxonomy" id="87958"/>
    <lineage>
        <taxon>Eukaryota</taxon>
        <taxon>Metazoa</taxon>
        <taxon>Spiralia</taxon>
        <taxon>Lophotrochozoa</taxon>
        <taxon>Mollusca</taxon>
        <taxon>Gastropoda</taxon>
        <taxon>Patellogastropoda</taxon>
        <taxon>Patelloidea</taxon>
        <taxon>Patellidae</taxon>
        <taxon>Patella</taxon>
    </lineage>
</organism>
<protein>
    <submittedName>
        <fullName evidence="2">Uncharacterized protein</fullName>
    </submittedName>
</protein>
<dbReference type="PANTHER" id="PTHR34239">
    <property type="entry name" value="APPLE DOMAIN-CONTAINING PROTEIN"/>
    <property type="match status" value="1"/>
</dbReference>
<evidence type="ECO:0000313" key="2">
    <source>
        <dbReference type="EMBL" id="KAK6196386.1"/>
    </source>
</evidence>
<feature type="region of interest" description="Disordered" evidence="1">
    <location>
        <begin position="1"/>
        <end position="79"/>
    </location>
</feature>
<accession>A0AAN8KI07</accession>
<feature type="compositionally biased region" description="Polar residues" evidence="1">
    <location>
        <begin position="66"/>
        <end position="79"/>
    </location>
</feature>